<dbReference type="AlphaFoldDB" id="A0A4R3LWL3"/>
<feature type="transmembrane region" description="Helical" evidence="1">
    <location>
        <begin position="64"/>
        <end position="83"/>
    </location>
</feature>
<keyword evidence="3" id="KW-1185">Reference proteome</keyword>
<feature type="transmembrane region" description="Helical" evidence="1">
    <location>
        <begin position="95"/>
        <end position="113"/>
    </location>
</feature>
<feature type="transmembrane region" description="Helical" evidence="1">
    <location>
        <begin position="134"/>
        <end position="154"/>
    </location>
</feature>
<dbReference type="EMBL" id="SMAI01000005">
    <property type="protein sequence ID" value="TCT05021.1"/>
    <property type="molecule type" value="Genomic_DNA"/>
</dbReference>
<comment type="caution">
    <text evidence="2">The sequence shown here is derived from an EMBL/GenBank/DDBJ whole genome shotgun (WGS) entry which is preliminary data.</text>
</comment>
<keyword evidence="1" id="KW-0812">Transmembrane</keyword>
<gene>
    <name evidence="2" type="ORF">EDC64_10552</name>
</gene>
<proteinExistence type="predicted"/>
<organism evidence="2 3">
    <name type="scientific">Aquabacter spiritensis</name>
    <dbReference type="NCBI Taxonomy" id="933073"/>
    <lineage>
        <taxon>Bacteria</taxon>
        <taxon>Pseudomonadati</taxon>
        <taxon>Pseudomonadota</taxon>
        <taxon>Alphaproteobacteria</taxon>
        <taxon>Hyphomicrobiales</taxon>
        <taxon>Xanthobacteraceae</taxon>
        <taxon>Aquabacter</taxon>
    </lineage>
</organism>
<evidence type="ECO:0000256" key="1">
    <source>
        <dbReference type="SAM" id="Phobius"/>
    </source>
</evidence>
<feature type="transmembrane region" description="Helical" evidence="1">
    <location>
        <begin position="20"/>
        <end position="44"/>
    </location>
</feature>
<evidence type="ECO:0000313" key="3">
    <source>
        <dbReference type="Proteomes" id="UP000294664"/>
    </source>
</evidence>
<keyword evidence="1" id="KW-0472">Membrane</keyword>
<reference evidence="2 3" key="1">
    <citation type="submission" date="2019-03" db="EMBL/GenBank/DDBJ databases">
        <title>Genomic Encyclopedia of Type Strains, Phase IV (KMG-IV): sequencing the most valuable type-strain genomes for metagenomic binning, comparative biology and taxonomic classification.</title>
        <authorList>
            <person name="Goeker M."/>
        </authorList>
    </citation>
    <scope>NUCLEOTIDE SEQUENCE [LARGE SCALE GENOMIC DNA]</scope>
    <source>
        <strain evidence="2 3">DSM 9035</strain>
    </source>
</reference>
<dbReference type="RefSeq" id="WP_132031110.1">
    <property type="nucleotide sequence ID" value="NZ_SMAI01000005.1"/>
</dbReference>
<sequence>MAGLEALSDWPGAVLLREEVALYAAVNAAHIFALALLVGAIATLDLRLLGLFPAASPAVLAPPLVRVAAAGLLLAVLTGFALFSVRPVAYAQNPAFLAKLALVGLGIANALLLRLGPDWRRLMARGAVSLRLKAAALVSLLLWAGAVFAGRWIGFLG</sequence>
<dbReference type="OrthoDB" id="118399at2"/>
<name>A0A4R3LWL3_9HYPH</name>
<accession>A0A4R3LWL3</accession>
<protein>
    <submittedName>
        <fullName evidence="2">Uncharacterized protein</fullName>
    </submittedName>
</protein>
<keyword evidence="1" id="KW-1133">Transmembrane helix</keyword>
<evidence type="ECO:0000313" key="2">
    <source>
        <dbReference type="EMBL" id="TCT05021.1"/>
    </source>
</evidence>
<dbReference type="Proteomes" id="UP000294664">
    <property type="component" value="Unassembled WGS sequence"/>
</dbReference>